<evidence type="ECO:0000313" key="2">
    <source>
        <dbReference type="EMBL" id="GBP84030.1"/>
    </source>
</evidence>
<dbReference type="Proteomes" id="UP000299102">
    <property type="component" value="Unassembled WGS sequence"/>
</dbReference>
<dbReference type="EMBL" id="BGZK01001655">
    <property type="protein sequence ID" value="GBP84030.1"/>
    <property type="molecule type" value="Genomic_DNA"/>
</dbReference>
<gene>
    <name evidence="2" type="ORF">EVAR_56878_1</name>
</gene>
<evidence type="ECO:0000313" key="3">
    <source>
        <dbReference type="Proteomes" id="UP000299102"/>
    </source>
</evidence>
<evidence type="ECO:0000256" key="1">
    <source>
        <dbReference type="SAM" id="MobiDB-lite"/>
    </source>
</evidence>
<name>A0A4C1Z8L1_EUMVA</name>
<accession>A0A4C1Z8L1</accession>
<reference evidence="2 3" key="1">
    <citation type="journal article" date="2019" name="Commun. Biol.">
        <title>The bagworm genome reveals a unique fibroin gene that provides high tensile strength.</title>
        <authorList>
            <person name="Kono N."/>
            <person name="Nakamura H."/>
            <person name="Ohtoshi R."/>
            <person name="Tomita M."/>
            <person name="Numata K."/>
            <person name="Arakawa K."/>
        </authorList>
    </citation>
    <scope>NUCLEOTIDE SEQUENCE [LARGE SCALE GENOMIC DNA]</scope>
</reference>
<proteinExistence type="predicted"/>
<feature type="compositionally biased region" description="Low complexity" evidence="1">
    <location>
        <begin position="21"/>
        <end position="35"/>
    </location>
</feature>
<protein>
    <submittedName>
        <fullName evidence="2">Uncharacterized protein</fullName>
    </submittedName>
</protein>
<feature type="compositionally biased region" description="Polar residues" evidence="1">
    <location>
        <begin position="38"/>
        <end position="51"/>
    </location>
</feature>
<keyword evidence="3" id="KW-1185">Reference proteome</keyword>
<dbReference type="AlphaFoldDB" id="A0A4C1Z8L1"/>
<comment type="caution">
    <text evidence="2">The sequence shown here is derived from an EMBL/GenBank/DDBJ whole genome shotgun (WGS) entry which is preliminary data.</text>
</comment>
<sequence length="101" mass="11074">MQLIIAFIVTPKSIRRHFRQGAPPSARAASPTRGPHSSPDNPIITTAASSVTRHRKPPVRTPPPAVDSNYCTSVTEFNLVAKDTSAHSFPWHASPYESMLR</sequence>
<organism evidence="2 3">
    <name type="scientific">Eumeta variegata</name>
    <name type="common">Bagworm moth</name>
    <name type="synonym">Eumeta japonica</name>
    <dbReference type="NCBI Taxonomy" id="151549"/>
    <lineage>
        <taxon>Eukaryota</taxon>
        <taxon>Metazoa</taxon>
        <taxon>Ecdysozoa</taxon>
        <taxon>Arthropoda</taxon>
        <taxon>Hexapoda</taxon>
        <taxon>Insecta</taxon>
        <taxon>Pterygota</taxon>
        <taxon>Neoptera</taxon>
        <taxon>Endopterygota</taxon>
        <taxon>Lepidoptera</taxon>
        <taxon>Glossata</taxon>
        <taxon>Ditrysia</taxon>
        <taxon>Tineoidea</taxon>
        <taxon>Psychidae</taxon>
        <taxon>Oiketicinae</taxon>
        <taxon>Eumeta</taxon>
    </lineage>
</organism>
<feature type="region of interest" description="Disordered" evidence="1">
    <location>
        <begin position="16"/>
        <end position="67"/>
    </location>
</feature>